<gene>
    <name evidence="9" type="ORF">AAND1436_LOCUS3169</name>
</gene>
<dbReference type="GO" id="GO:0016020">
    <property type="term" value="C:membrane"/>
    <property type="evidence" value="ECO:0007669"/>
    <property type="project" value="UniProtKB-SubCell"/>
</dbReference>
<evidence type="ECO:0000256" key="5">
    <source>
        <dbReference type="ARBA" id="ARBA00023065"/>
    </source>
</evidence>
<dbReference type="Pfam" id="PF25539">
    <property type="entry name" value="Bestrophin_2"/>
    <property type="match status" value="1"/>
</dbReference>
<feature type="region of interest" description="Disordered" evidence="7">
    <location>
        <begin position="409"/>
        <end position="430"/>
    </location>
</feature>
<evidence type="ECO:0000313" key="9">
    <source>
        <dbReference type="EMBL" id="CAD9367063.1"/>
    </source>
</evidence>
<comment type="subcellular location">
    <subcellularLocation>
        <location evidence="1">Membrane</location>
        <topology evidence="1">Multi-pass membrane protein</topology>
    </subcellularLocation>
</comment>
<keyword evidence="3 8" id="KW-0812">Transmembrane</keyword>
<feature type="transmembrane region" description="Helical" evidence="8">
    <location>
        <begin position="21"/>
        <end position="43"/>
    </location>
</feature>
<evidence type="ECO:0000256" key="3">
    <source>
        <dbReference type="ARBA" id="ARBA00022692"/>
    </source>
</evidence>
<dbReference type="EMBL" id="HBGQ01006252">
    <property type="protein sequence ID" value="CAD9367063.1"/>
    <property type="molecule type" value="Transcribed_RNA"/>
</dbReference>
<evidence type="ECO:0000256" key="6">
    <source>
        <dbReference type="ARBA" id="ARBA00023136"/>
    </source>
</evidence>
<keyword evidence="4 8" id="KW-1133">Transmembrane helix</keyword>
<sequence>MIHYETDRWNIKFAFSLKGSVFPRSFVIASLSAAMTLACHIIMHQSEDISELVSVPSTGTQILSGFLFILGFLIVFRSQQAYARWWEGGAMMQQLRGQWYNAASCLYVFCDVSPEKRPEVVKFQHHIARLISLLYAFAISDVKSSKDKRLEVLEISGFEAQDLQFLQSPECHDPCEVVLQWVQRVIVHAEQTGILTISPPMLARVFSVLCDGMVNLCNGRKIMEFPIPFPLAQMITVMLLFHGISTPLLCAATIDSPYWACLICFVVCFSFWTINYIATELEMPFGEDSNDLPLGDMLIDMNQSLSTLLDEHVTKAPSFDYNELGISRRPGMMSVDFNSDLGEFCKDGTAVIYKHVERRSMTGVHDTRMEKLSAGELALLRSSSTRSFEETKDKEAIASAAKDLEAYSHEAEGHEDNSSSQNEHHRRKDVADVQDVHIEEAPRVDAMQASATMNASQTSCPEQVLASQVNSSAMSPLQGYCDFKPMVLMPRSPQDASENDLALVPRMAPSSSRARSRDDHSEVNTVIQVKAAACCMPLTPGARLDALPSMSSRPGALRKSVVPPTHGGKALQR</sequence>
<evidence type="ECO:0008006" key="10">
    <source>
        <dbReference type="Google" id="ProtNLM"/>
    </source>
</evidence>
<dbReference type="AlphaFoldDB" id="A0A7S2AGD5"/>
<dbReference type="InterPro" id="IPR044669">
    <property type="entry name" value="YneE/VCCN1/2-like"/>
</dbReference>
<feature type="transmembrane region" description="Helical" evidence="8">
    <location>
        <begin position="55"/>
        <end position="76"/>
    </location>
</feature>
<dbReference type="PANTHER" id="PTHR33281">
    <property type="entry name" value="UPF0187 PROTEIN YNEE"/>
    <property type="match status" value="1"/>
</dbReference>
<name>A0A7S2AGD5_9DINO</name>
<feature type="region of interest" description="Disordered" evidence="7">
    <location>
        <begin position="546"/>
        <end position="573"/>
    </location>
</feature>
<keyword evidence="5" id="KW-0406">Ion transport</keyword>
<evidence type="ECO:0000256" key="2">
    <source>
        <dbReference type="ARBA" id="ARBA00022448"/>
    </source>
</evidence>
<proteinExistence type="predicted"/>
<organism evidence="9">
    <name type="scientific">Alexandrium andersonii</name>
    <dbReference type="NCBI Taxonomy" id="327968"/>
    <lineage>
        <taxon>Eukaryota</taxon>
        <taxon>Sar</taxon>
        <taxon>Alveolata</taxon>
        <taxon>Dinophyceae</taxon>
        <taxon>Gonyaulacales</taxon>
        <taxon>Pyrocystaceae</taxon>
        <taxon>Alexandrium</taxon>
    </lineage>
</organism>
<keyword evidence="6 8" id="KW-0472">Membrane</keyword>
<evidence type="ECO:0000256" key="7">
    <source>
        <dbReference type="SAM" id="MobiDB-lite"/>
    </source>
</evidence>
<evidence type="ECO:0000256" key="8">
    <source>
        <dbReference type="SAM" id="Phobius"/>
    </source>
</evidence>
<feature type="transmembrane region" description="Helical" evidence="8">
    <location>
        <begin position="257"/>
        <end position="278"/>
    </location>
</feature>
<dbReference type="PANTHER" id="PTHR33281:SF20">
    <property type="match status" value="1"/>
</dbReference>
<evidence type="ECO:0000256" key="1">
    <source>
        <dbReference type="ARBA" id="ARBA00004141"/>
    </source>
</evidence>
<accession>A0A7S2AGD5</accession>
<dbReference type="GO" id="GO:0005254">
    <property type="term" value="F:chloride channel activity"/>
    <property type="evidence" value="ECO:0007669"/>
    <property type="project" value="InterPro"/>
</dbReference>
<keyword evidence="2" id="KW-0813">Transport</keyword>
<protein>
    <recommendedName>
        <fullName evidence="10">Bestrophin homolog</fullName>
    </recommendedName>
</protein>
<evidence type="ECO:0000256" key="4">
    <source>
        <dbReference type="ARBA" id="ARBA00022989"/>
    </source>
</evidence>
<reference evidence="9" key="1">
    <citation type="submission" date="2021-01" db="EMBL/GenBank/DDBJ databases">
        <authorList>
            <person name="Corre E."/>
            <person name="Pelletier E."/>
            <person name="Niang G."/>
            <person name="Scheremetjew M."/>
            <person name="Finn R."/>
            <person name="Kale V."/>
            <person name="Holt S."/>
            <person name="Cochrane G."/>
            <person name="Meng A."/>
            <person name="Brown T."/>
            <person name="Cohen L."/>
        </authorList>
    </citation>
    <scope>NUCLEOTIDE SEQUENCE</scope>
    <source>
        <strain evidence="9">CCMP2222</strain>
    </source>
</reference>